<organism evidence="4 5">
    <name type="scientific">Hermanssonia centrifuga</name>
    <dbReference type="NCBI Taxonomy" id="98765"/>
    <lineage>
        <taxon>Eukaryota</taxon>
        <taxon>Fungi</taxon>
        <taxon>Dikarya</taxon>
        <taxon>Basidiomycota</taxon>
        <taxon>Agaricomycotina</taxon>
        <taxon>Agaricomycetes</taxon>
        <taxon>Polyporales</taxon>
        <taxon>Meruliaceae</taxon>
        <taxon>Hermanssonia</taxon>
    </lineage>
</organism>
<dbReference type="PANTHER" id="PTHR18034">
    <property type="entry name" value="CELL CYCLE CONTROL PROTEIN CWF22-RELATED"/>
    <property type="match status" value="1"/>
</dbReference>
<feature type="coiled-coil region" evidence="1">
    <location>
        <begin position="151"/>
        <end position="178"/>
    </location>
</feature>
<keyword evidence="1" id="KW-0175">Coiled coil</keyword>
<dbReference type="InterPro" id="IPR050781">
    <property type="entry name" value="CWC22_splicing_factor"/>
</dbReference>
<proteinExistence type="predicted"/>
<feature type="compositionally biased region" description="Basic and acidic residues" evidence="2">
    <location>
        <begin position="733"/>
        <end position="745"/>
    </location>
</feature>
<dbReference type="InterPro" id="IPR016024">
    <property type="entry name" value="ARM-type_fold"/>
</dbReference>
<comment type="caution">
    <text evidence="4">The sequence shown here is derived from an EMBL/GenBank/DDBJ whole genome shotgun (WGS) entry which is preliminary data.</text>
</comment>
<gene>
    <name evidence="4" type="ORF">EW026_g3213</name>
</gene>
<feature type="coiled-coil region" evidence="1">
    <location>
        <begin position="209"/>
        <end position="382"/>
    </location>
</feature>
<dbReference type="GO" id="GO:0005730">
    <property type="term" value="C:nucleolus"/>
    <property type="evidence" value="ECO:0007669"/>
    <property type="project" value="TreeGrafter"/>
</dbReference>
<evidence type="ECO:0000259" key="3">
    <source>
        <dbReference type="SMART" id="SM00543"/>
    </source>
</evidence>
<dbReference type="SMART" id="SM00543">
    <property type="entry name" value="MIF4G"/>
    <property type="match status" value="1"/>
</dbReference>
<evidence type="ECO:0000256" key="1">
    <source>
        <dbReference type="SAM" id="Coils"/>
    </source>
</evidence>
<feature type="compositionally biased region" description="Basic and acidic residues" evidence="2">
    <location>
        <begin position="691"/>
        <end position="700"/>
    </location>
</feature>
<keyword evidence="5" id="KW-1185">Reference proteome</keyword>
<feature type="compositionally biased region" description="Polar residues" evidence="2">
    <location>
        <begin position="386"/>
        <end position="397"/>
    </location>
</feature>
<feature type="compositionally biased region" description="Acidic residues" evidence="2">
    <location>
        <begin position="470"/>
        <end position="480"/>
    </location>
</feature>
<dbReference type="GO" id="GO:0003723">
    <property type="term" value="F:RNA binding"/>
    <property type="evidence" value="ECO:0007669"/>
    <property type="project" value="InterPro"/>
</dbReference>
<protein>
    <recommendedName>
        <fullName evidence="3">MIF4G domain-containing protein</fullName>
    </recommendedName>
</protein>
<feature type="compositionally biased region" description="Basic residues" evidence="2">
    <location>
        <begin position="643"/>
        <end position="653"/>
    </location>
</feature>
<feature type="coiled-coil region" evidence="1">
    <location>
        <begin position="9"/>
        <end position="47"/>
    </location>
</feature>
<dbReference type="Proteomes" id="UP000309038">
    <property type="component" value="Unassembled WGS sequence"/>
</dbReference>
<feature type="domain" description="MIF4G" evidence="3">
    <location>
        <begin position="957"/>
        <end position="1167"/>
    </location>
</feature>
<accession>A0A4S4KLE6</accession>
<dbReference type="SUPFAM" id="SSF48371">
    <property type="entry name" value="ARM repeat"/>
    <property type="match status" value="1"/>
</dbReference>
<evidence type="ECO:0000313" key="5">
    <source>
        <dbReference type="Proteomes" id="UP000309038"/>
    </source>
</evidence>
<evidence type="ECO:0000313" key="4">
    <source>
        <dbReference type="EMBL" id="THG99063.1"/>
    </source>
</evidence>
<dbReference type="EMBL" id="SGPJ01000093">
    <property type="protein sequence ID" value="THG99063.1"/>
    <property type="molecule type" value="Genomic_DNA"/>
</dbReference>
<dbReference type="GO" id="GO:0042274">
    <property type="term" value="P:ribosomal small subunit biogenesis"/>
    <property type="evidence" value="ECO:0007669"/>
    <property type="project" value="TreeGrafter"/>
</dbReference>
<feature type="compositionally biased region" description="Basic and acidic residues" evidence="2">
    <location>
        <begin position="654"/>
        <end position="665"/>
    </location>
</feature>
<dbReference type="PANTHER" id="PTHR18034:SF4">
    <property type="entry name" value="NUCLEOLAR MIF4G DOMAIN-CONTAINING PROTEIN 1"/>
    <property type="match status" value="1"/>
</dbReference>
<dbReference type="Gene3D" id="1.25.40.180">
    <property type="match status" value="1"/>
</dbReference>
<reference evidence="4 5" key="1">
    <citation type="submission" date="2019-02" db="EMBL/GenBank/DDBJ databases">
        <title>Genome sequencing of the rare red list fungi Phlebia centrifuga.</title>
        <authorList>
            <person name="Buettner E."/>
            <person name="Kellner H."/>
        </authorList>
    </citation>
    <scope>NUCLEOTIDE SEQUENCE [LARGE SCALE GENOMIC DNA]</scope>
    <source>
        <strain evidence="4 5">DSM 108282</strain>
    </source>
</reference>
<feature type="compositionally biased region" description="Polar residues" evidence="2">
    <location>
        <begin position="674"/>
        <end position="683"/>
    </location>
</feature>
<feature type="compositionally biased region" description="Basic residues" evidence="2">
    <location>
        <begin position="591"/>
        <end position="600"/>
    </location>
</feature>
<name>A0A4S4KLE6_9APHY</name>
<feature type="region of interest" description="Disordered" evidence="2">
    <location>
        <begin position="840"/>
        <end position="904"/>
    </location>
</feature>
<evidence type="ECO:0000256" key="2">
    <source>
        <dbReference type="SAM" id="MobiDB-lite"/>
    </source>
</evidence>
<dbReference type="Pfam" id="PF02854">
    <property type="entry name" value="MIF4G"/>
    <property type="match status" value="1"/>
</dbReference>
<feature type="compositionally biased region" description="Polar residues" evidence="2">
    <location>
        <begin position="713"/>
        <end position="730"/>
    </location>
</feature>
<sequence>MVAKQQAHIDELVARNRTLEHTINKLRAETASEKQQYENALVEANKLWKIERSEWQDGCDTLQRLWRIAHYRTLVELEKARAATLNVKEELRMEKIARLQRDFQIAMFQKKESESEYRISCLEDELVAARLGSDELTERMKQEAGEVSTKYANLKKVLQQKDEEFDGLSEEKNQLEACIIQFFIMHWHDCLRKEHTALVSSSTSNATALERAHLQLDGVKASHTELQEKHTELERTNADLLRQLDKWVNLENREGGEIDDLRKSKVELEVRIAELEEVENNAKEREARFKAKLQKYKDSLAEHTEALTERDNDLDERVAEVEELKKQLASLEKALEDEKAKASSADKQPKQLAEVTALKKELADMKKELKKSRSLLDAEKAKLASFQASSSKPSGSDTVEEDTEVAAFLDKSSSPAPTPPAPRAKGKPKPRPAYKNNQVRPESPKVTNNDKDDSGIEYLDGPSITQSIVVEDDNEIEEIEAPVAPTKKAKAKATEAQVPAKPRGRPKKQKAPPPEDDDEVQVLDNTASVRKGKRKASDADEEENSVEDNEKPKKRAEPKKAPPKSTTKAKAKAKEVPPDKDLESDGEVGIPKKKKAKRKINIFPSSQTPVSFNWDLAPSGADGSKINIPTELSPVKDGVHVHTGVRKGNKQKVSRKDARKQDRNEKKQRKAGYFTSSRSQTEHVNPGVKRQAKDEHAESPKHKKPRLAEPSGSKENLSGQKNKTTDTVSKPSLRKDGAPRTEGKQKAQSSKTGKPLSKTKKTDLQKLAERASTGAGHASSSVHIFSEGRREQERDEDAYIAYLEKKLGWSKSGAKTNRYGKGLEEDGLDDLLKDIDTIEASVFSTGKQKGPTEDNGEESWDEESEEDRDDYIGTSEDESEGLPEDGATDEDEEMGGEAEAGSADEEIEWTGFSEAEELPTDGAVTAPKLPVAGTRYVPPHMRHKESDQDSEAQIKLSRQLKGLLNRMSEQNISSILDSLEDTYRNNRRHDVTSKLTSLIVEGISSHSMLLDSYVVLHAAFVASLHKIIGVEFAAYFVQNVVATYERHFTSLSEIEQAKGTQADEETLGKECSNLIVLLSELYNFQVISCMLVYDVIRRLLDGELTEFKVELLLKVTRTSGQQLRTDDPSALKDIIQIVHSKLPAQQNALSSRTRFMVETLTNLKNNKVKKSATASGENDSVERMKKFLSALNKKTPCHEPLRVTLDDLHSAESKGKWWLVGAAWGGDPLVDRQETAQVSAKKSDSVENVLLKLAKKQGMNTDIRRSIFVVLMSSEFWLWDFLRDLGETNVGGMEVLKNLQDGDVAGFNIEKISSSRMRNVARAYAWWLAKDCCTLAIFKPVDFTGLKPQARTFFKELFTHLLIKRGTEEHWRSEIFEHEAEEEGGSSFLRWATKIAVDTLRTGVDVAAGL</sequence>
<feature type="compositionally biased region" description="Basic and acidic residues" evidence="2">
    <location>
        <begin position="760"/>
        <end position="769"/>
    </location>
</feature>
<dbReference type="InterPro" id="IPR003890">
    <property type="entry name" value="MIF4G-like_typ-3"/>
</dbReference>
<feature type="region of interest" description="Disordered" evidence="2">
    <location>
        <begin position="382"/>
        <end position="794"/>
    </location>
</feature>
<feature type="compositionally biased region" description="Acidic residues" evidence="2">
    <location>
        <begin position="854"/>
        <end position="904"/>
    </location>
</feature>
<feature type="compositionally biased region" description="Basic and acidic residues" evidence="2">
    <location>
        <begin position="572"/>
        <end position="583"/>
    </location>
</feature>